<dbReference type="Proteomes" id="UP001642360">
    <property type="component" value="Unassembled WGS sequence"/>
</dbReference>
<name>A0ABC8TGU9_9AQUA</name>
<feature type="non-terminal residue" evidence="2">
    <location>
        <position position="1"/>
    </location>
</feature>
<comment type="caution">
    <text evidence="2">The sequence shown here is derived from an EMBL/GenBank/DDBJ whole genome shotgun (WGS) entry which is preliminary data.</text>
</comment>
<sequence length="99" mass="11068">LGKAQAILSGENSSERNASKTGELVVELGSRRKSFAESGSEVRRSVSSRSMSSRVENISEIEQPEWKLGMVLPFEPLSITFEDIRYAVDMPQVLLDYMK</sequence>
<evidence type="ECO:0000256" key="1">
    <source>
        <dbReference type="SAM" id="MobiDB-lite"/>
    </source>
</evidence>
<evidence type="ECO:0000313" key="2">
    <source>
        <dbReference type="EMBL" id="CAK9168667.1"/>
    </source>
</evidence>
<keyword evidence="3" id="KW-1185">Reference proteome</keyword>
<protein>
    <submittedName>
        <fullName evidence="2">Uncharacterized protein</fullName>
    </submittedName>
</protein>
<accession>A0ABC8TGU9</accession>
<organism evidence="2 3">
    <name type="scientific">Ilex paraguariensis</name>
    <name type="common">yerba mate</name>
    <dbReference type="NCBI Taxonomy" id="185542"/>
    <lineage>
        <taxon>Eukaryota</taxon>
        <taxon>Viridiplantae</taxon>
        <taxon>Streptophyta</taxon>
        <taxon>Embryophyta</taxon>
        <taxon>Tracheophyta</taxon>
        <taxon>Spermatophyta</taxon>
        <taxon>Magnoliopsida</taxon>
        <taxon>eudicotyledons</taxon>
        <taxon>Gunneridae</taxon>
        <taxon>Pentapetalae</taxon>
        <taxon>asterids</taxon>
        <taxon>campanulids</taxon>
        <taxon>Aquifoliales</taxon>
        <taxon>Aquifoliaceae</taxon>
        <taxon>Ilex</taxon>
    </lineage>
</organism>
<evidence type="ECO:0000313" key="3">
    <source>
        <dbReference type="Proteomes" id="UP001642360"/>
    </source>
</evidence>
<feature type="region of interest" description="Disordered" evidence="1">
    <location>
        <begin position="1"/>
        <end position="22"/>
    </location>
</feature>
<dbReference type="EMBL" id="CAUOFW020005131">
    <property type="protein sequence ID" value="CAK9168667.1"/>
    <property type="molecule type" value="Genomic_DNA"/>
</dbReference>
<dbReference type="AlphaFoldDB" id="A0ABC8TGU9"/>
<proteinExistence type="predicted"/>
<gene>
    <name evidence="2" type="ORF">ILEXP_LOCUS38070</name>
</gene>
<reference evidence="2 3" key="1">
    <citation type="submission" date="2024-02" db="EMBL/GenBank/DDBJ databases">
        <authorList>
            <person name="Vignale AGUSTIN F."/>
            <person name="Sosa J E."/>
            <person name="Modenutti C."/>
        </authorList>
    </citation>
    <scope>NUCLEOTIDE SEQUENCE [LARGE SCALE GENOMIC DNA]</scope>
</reference>